<feature type="transmembrane region" description="Helical" evidence="1">
    <location>
        <begin position="69"/>
        <end position="86"/>
    </location>
</feature>
<dbReference type="PANTHER" id="PTHR33121">
    <property type="entry name" value="CYCLIC DI-GMP PHOSPHODIESTERASE PDEF"/>
    <property type="match status" value="1"/>
</dbReference>
<dbReference type="InterPro" id="IPR000700">
    <property type="entry name" value="PAS-assoc_C"/>
</dbReference>
<dbReference type="SMART" id="SM00091">
    <property type="entry name" value="PAS"/>
    <property type="match status" value="1"/>
</dbReference>
<dbReference type="CDD" id="cd01948">
    <property type="entry name" value="EAL"/>
    <property type="match status" value="1"/>
</dbReference>
<name>A0A8J3ZYA9_9ACTN</name>
<comment type="caution">
    <text evidence="5">The sequence shown here is derived from an EMBL/GenBank/DDBJ whole genome shotgun (WGS) entry which is preliminary data.</text>
</comment>
<dbReference type="SUPFAM" id="SSF141868">
    <property type="entry name" value="EAL domain-like"/>
    <property type="match status" value="1"/>
</dbReference>
<dbReference type="SMART" id="SM00052">
    <property type="entry name" value="EAL"/>
    <property type="match status" value="1"/>
</dbReference>
<feature type="domain" description="EAL" evidence="4">
    <location>
        <begin position="230"/>
        <end position="475"/>
    </location>
</feature>
<keyword evidence="6" id="KW-1185">Reference proteome</keyword>
<dbReference type="NCBIfam" id="TIGR00229">
    <property type="entry name" value="sensory_box"/>
    <property type="match status" value="1"/>
</dbReference>
<organism evidence="5 6">
    <name type="scientific">Virgisporangium ochraceum</name>
    <dbReference type="NCBI Taxonomy" id="65505"/>
    <lineage>
        <taxon>Bacteria</taxon>
        <taxon>Bacillati</taxon>
        <taxon>Actinomycetota</taxon>
        <taxon>Actinomycetes</taxon>
        <taxon>Micromonosporales</taxon>
        <taxon>Micromonosporaceae</taxon>
        <taxon>Virgisporangium</taxon>
    </lineage>
</organism>
<evidence type="ECO:0000256" key="1">
    <source>
        <dbReference type="SAM" id="Phobius"/>
    </source>
</evidence>
<keyword evidence="1" id="KW-1133">Transmembrane helix</keyword>
<dbReference type="InterPro" id="IPR001633">
    <property type="entry name" value="EAL_dom"/>
</dbReference>
<dbReference type="InterPro" id="IPR013655">
    <property type="entry name" value="PAS_fold_3"/>
</dbReference>
<evidence type="ECO:0000313" key="6">
    <source>
        <dbReference type="Proteomes" id="UP000635606"/>
    </source>
</evidence>
<dbReference type="SMART" id="SM00086">
    <property type="entry name" value="PAC"/>
    <property type="match status" value="1"/>
</dbReference>
<proteinExistence type="predicted"/>
<evidence type="ECO:0000259" key="4">
    <source>
        <dbReference type="PROSITE" id="PS50883"/>
    </source>
</evidence>
<feature type="domain" description="PAS" evidence="2">
    <location>
        <begin position="99"/>
        <end position="170"/>
    </location>
</feature>
<dbReference type="Proteomes" id="UP000635606">
    <property type="component" value="Unassembled WGS sequence"/>
</dbReference>
<accession>A0A8J3ZYA9</accession>
<evidence type="ECO:0000313" key="5">
    <source>
        <dbReference type="EMBL" id="GIJ70463.1"/>
    </source>
</evidence>
<dbReference type="Pfam" id="PF00563">
    <property type="entry name" value="EAL"/>
    <property type="match status" value="1"/>
</dbReference>
<dbReference type="AlphaFoldDB" id="A0A8J3ZYA9"/>
<reference evidence="5" key="1">
    <citation type="submission" date="2021-01" db="EMBL/GenBank/DDBJ databases">
        <title>Whole genome shotgun sequence of Virgisporangium ochraceum NBRC 16418.</title>
        <authorList>
            <person name="Komaki H."/>
            <person name="Tamura T."/>
        </authorList>
    </citation>
    <scope>NUCLEOTIDE SEQUENCE</scope>
    <source>
        <strain evidence="5">NBRC 16418</strain>
    </source>
</reference>
<dbReference type="CDD" id="cd00130">
    <property type="entry name" value="PAS"/>
    <property type="match status" value="1"/>
</dbReference>
<dbReference type="PROSITE" id="PS50113">
    <property type="entry name" value="PAC"/>
    <property type="match status" value="1"/>
</dbReference>
<evidence type="ECO:0000259" key="2">
    <source>
        <dbReference type="PROSITE" id="PS50112"/>
    </source>
</evidence>
<dbReference type="InterPro" id="IPR050706">
    <property type="entry name" value="Cyclic-di-GMP_PDE-like"/>
</dbReference>
<evidence type="ECO:0000259" key="3">
    <source>
        <dbReference type="PROSITE" id="PS50113"/>
    </source>
</evidence>
<dbReference type="InterPro" id="IPR035919">
    <property type="entry name" value="EAL_sf"/>
</dbReference>
<sequence>MWRVTDFGEDAAEVMPERTSRVAQTRRVVSAAIAVFAISIAMSLAGYVWDWIDSIVNRDGFEADEWLSLIGVAWLPVVAGMVVRLVRLNRALADTAHDALGAYRDTVRTAYGWLWHLDASNRITYSSAGVRAVLGYEPHEVLGHDAIEMLVMEEDRPATLARVQAGALGDGWQHWRTRVRHRDGSVRHVVTSATPIRDDSGRFLGFRGSTVDVTGEFRAAEAEQVWLAGRSAARERIGTVLADPGALNMALQPIVDVRTRRVVGHEALARFTPVPYRPPNVWFEEAWQVGLGPELELHAVALACRHLTRLPTDMYLSVNLSPQTIVDPRLSELLTAVGPAARRVVVEVTEHAVVEDYDALADVVRRLAHSGVRLAVDDAGAGYASMQHILRLRPDIIKLDRSIVADAHRDPARRALLGAMSSFAGSLGVVTVAEGVETAEELAVLGSAGITSAQGFHIARPDLEPVLEWTGAADDRPVDTPRPTELVGP</sequence>
<protein>
    <recommendedName>
        <fullName evidence="7">PAS domain S-box-containing protein</fullName>
    </recommendedName>
</protein>
<feature type="domain" description="PAC" evidence="3">
    <location>
        <begin position="173"/>
        <end position="225"/>
    </location>
</feature>
<keyword evidence="1" id="KW-0812">Transmembrane</keyword>
<dbReference type="InterPro" id="IPR000014">
    <property type="entry name" value="PAS"/>
</dbReference>
<dbReference type="EMBL" id="BOPH01000080">
    <property type="protein sequence ID" value="GIJ70463.1"/>
    <property type="molecule type" value="Genomic_DNA"/>
</dbReference>
<dbReference type="InterPro" id="IPR001610">
    <property type="entry name" value="PAC"/>
</dbReference>
<feature type="transmembrane region" description="Helical" evidence="1">
    <location>
        <begin position="28"/>
        <end position="49"/>
    </location>
</feature>
<dbReference type="PROSITE" id="PS50112">
    <property type="entry name" value="PAS"/>
    <property type="match status" value="1"/>
</dbReference>
<dbReference type="GO" id="GO:0071111">
    <property type="term" value="F:cyclic-guanylate-specific phosphodiesterase activity"/>
    <property type="evidence" value="ECO:0007669"/>
    <property type="project" value="InterPro"/>
</dbReference>
<dbReference type="InterPro" id="IPR035965">
    <property type="entry name" value="PAS-like_dom_sf"/>
</dbReference>
<dbReference type="Gene3D" id="3.30.450.20">
    <property type="entry name" value="PAS domain"/>
    <property type="match status" value="1"/>
</dbReference>
<keyword evidence="1" id="KW-0472">Membrane</keyword>
<dbReference type="PROSITE" id="PS50883">
    <property type="entry name" value="EAL"/>
    <property type="match status" value="1"/>
</dbReference>
<gene>
    <name evidence="5" type="ORF">Voc01_053800</name>
</gene>
<evidence type="ECO:0008006" key="7">
    <source>
        <dbReference type="Google" id="ProtNLM"/>
    </source>
</evidence>
<dbReference type="Pfam" id="PF08447">
    <property type="entry name" value="PAS_3"/>
    <property type="match status" value="1"/>
</dbReference>
<dbReference type="PANTHER" id="PTHR33121:SF76">
    <property type="entry name" value="SIGNALING PROTEIN"/>
    <property type="match status" value="1"/>
</dbReference>
<dbReference type="SUPFAM" id="SSF55785">
    <property type="entry name" value="PYP-like sensor domain (PAS domain)"/>
    <property type="match status" value="1"/>
</dbReference>
<dbReference type="Gene3D" id="3.20.20.450">
    <property type="entry name" value="EAL domain"/>
    <property type="match status" value="1"/>
</dbReference>